<proteinExistence type="predicted"/>
<dbReference type="OrthoDB" id="9785438at2"/>
<sequence length="130" mass="14811">MDNPILFYDGDCGFCQRSVQLIIDNEKVPCFYFAPLQGDFAAQQLPTSLTTDLNSLVVLYKQQLYTQSDAMLLIVSFLSLPYSLAKIGKLMPRTIRNKAYTIVAQNRQKLSSYSKSCKLPTLEERARFIK</sequence>
<name>A0A2U3AGD5_9BACL</name>
<comment type="caution">
    <text evidence="1">The sequence shown here is derived from an EMBL/GenBank/DDBJ whole genome shotgun (WGS) entry which is preliminary data.</text>
</comment>
<dbReference type="EMBL" id="QFVR01000033">
    <property type="protein sequence ID" value="PWI23564.1"/>
    <property type="molecule type" value="Genomic_DNA"/>
</dbReference>
<dbReference type="Proteomes" id="UP000245938">
    <property type="component" value="Unassembled WGS sequence"/>
</dbReference>
<reference evidence="1 2" key="1">
    <citation type="submission" date="2018-05" db="EMBL/GenBank/DDBJ databases">
        <title>Kurthia sibirica genome sequence.</title>
        <authorList>
            <person name="Maclea K.S."/>
            <person name="Goen A.E."/>
        </authorList>
    </citation>
    <scope>NUCLEOTIDE SEQUENCE [LARGE SCALE GENOMIC DNA]</scope>
    <source>
        <strain evidence="1 2">ATCC 49154</strain>
    </source>
</reference>
<keyword evidence="2" id="KW-1185">Reference proteome</keyword>
<dbReference type="InterPro" id="IPR007263">
    <property type="entry name" value="DCC1-like"/>
</dbReference>
<dbReference type="PANTHER" id="PTHR33639:SF2">
    <property type="entry name" value="DUF393 DOMAIN-CONTAINING PROTEIN"/>
    <property type="match status" value="1"/>
</dbReference>
<dbReference type="GO" id="GO:0015035">
    <property type="term" value="F:protein-disulfide reductase activity"/>
    <property type="evidence" value="ECO:0007669"/>
    <property type="project" value="InterPro"/>
</dbReference>
<dbReference type="Pfam" id="PF04134">
    <property type="entry name" value="DCC1-like"/>
    <property type="match status" value="1"/>
</dbReference>
<dbReference type="PANTHER" id="PTHR33639">
    <property type="entry name" value="THIOL-DISULFIDE OXIDOREDUCTASE DCC"/>
    <property type="match status" value="1"/>
</dbReference>
<dbReference type="RefSeq" id="WP_109307378.1">
    <property type="nucleotide sequence ID" value="NZ_BJUF01000056.1"/>
</dbReference>
<dbReference type="AlphaFoldDB" id="A0A2U3AGD5"/>
<evidence type="ECO:0000313" key="1">
    <source>
        <dbReference type="EMBL" id="PWI23564.1"/>
    </source>
</evidence>
<organism evidence="1 2">
    <name type="scientific">Kurthia sibirica</name>
    <dbReference type="NCBI Taxonomy" id="202750"/>
    <lineage>
        <taxon>Bacteria</taxon>
        <taxon>Bacillati</taxon>
        <taxon>Bacillota</taxon>
        <taxon>Bacilli</taxon>
        <taxon>Bacillales</taxon>
        <taxon>Caryophanaceae</taxon>
        <taxon>Kurthia</taxon>
    </lineage>
</organism>
<protein>
    <recommendedName>
        <fullName evidence="3">DUF393 domain-containing protein</fullName>
    </recommendedName>
</protein>
<evidence type="ECO:0000313" key="2">
    <source>
        <dbReference type="Proteomes" id="UP000245938"/>
    </source>
</evidence>
<evidence type="ECO:0008006" key="3">
    <source>
        <dbReference type="Google" id="ProtNLM"/>
    </source>
</evidence>
<accession>A0A2U3AGD5</accession>
<dbReference type="InterPro" id="IPR052927">
    <property type="entry name" value="DCC_oxidoreductase"/>
</dbReference>
<gene>
    <name evidence="1" type="ORF">DEX24_15950</name>
</gene>